<gene>
    <name evidence="4" type="ORF">ACFPPA_11520</name>
</gene>
<dbReference type="InterPro" id="IPR004045">
    <property type="entry name" value="Glutathione_S-Trfase_N"/>
</dbReference>
<dbReference type="PROSITE" id="PS50404">
    <property type="entry name" value="GST_NTER"/>
    <property type="match status" value="1"/>
</dbReference>
<proteinExistence type="inferred from homology"/>
<comment type="caution">
    <text evidence="4">The sequence shown here is derived from an EMBL/GenBank/DDBJ whole genome shotgun (WGS) entry which is preliminary data.</text>
</comment>
<reference evidence="5" key="1">
    <citation type="journal article" date="2019" name="Int. J. Syst. Evol. Microbiol.">
        <title>The Global Catalogue of Microorganisms (GCM) 10K type strain sequencing project: providing services to taxonomists for standard genome sequencing and annotation.</title>
        <authorList>
            <consortium name="The Broad Institute Genomics Platform"/>
            <consortium name="The Broad Institute Genome Sequencing Center for Infectious Disease"/>
            <person name="Wu L."/>
            <person name="Ma J."/>
        </authorList>
    </citation>
    <scope>NUCLEOTIDE SEQUENCE [LARGE SCALE GENOMIC DNA]</scope>
    <source>
        <strain evidence="5">CGMCC 1.16619</strain>
    </source>
</reference>
<dbReference type="SFLD" id="SFLDS00019">
    <property type="entry name" value="Glutathione_Transferase_(cytos"/>
    <property type="match status" value="1"/>
</dbReference>
<evidence type="ECO:0000313" key="5">
    <source>
        <dbReference type="Proteomes" id="UP001596114"/>
    </source>
</evidence>
<name>A0ABW0QP74_9GAMM</name>
<dbReference type="InterPro" id="IPR004046">
    <property type="entry name" value="GST_C"/>
</dbReference>
<dbReference type="EMBL" id="JBHSNF010000002">
    <property type="protein sequence ID" value="MFC5526361.1"/>
    <property type="molecule type" value="Genomic_DNA"/>
</dbReference>
<evidence type="ECO:0000313" key="4">
    <source>
        <dbReference type="EMBL" id="MFC5526361.1"/>
    </source>
</evidence>
<dbReference type="Gene3D" id="1.20.1050.10">
    <property type="match status" value="1"/>
</dbReference>
<dbReference type="Gene3D" id="3.40.30.10">
    <property type="entry name" value="Glutaredoxin"/>
    <property type="match status" value="1"/>
</dbReference>
<feature type="domain" description="GST C-terminal" evidence="3">
    <location>
        <begin position="108"/>
        <end position="234"/>
    </location>
</feature>
<dbReference type="InterPro" id="IPR010987">
    <property type="entry name" value="Glutathione-S-Trfase_C-like"/>
</dbReference>
<feature type="domain" description="GST N-terminal" evidence="2">
    <location>
        <begin position="18"/>
        <end position="105"/>
    </location>
</feature>
<dbReference type="PROSITE" id="PS50405">
    <property type="entry name" value="GST_CTER"/>
    <property type="match status" value="1"/>
</dbReference>
<dbReference type="InterPro" id="IPR036249">
    <property type="entry name" value="Thioredoxin-like_sf"/>
</dbReference>
<accession>A0ABW0QP74</accession>
<sequence length="234" mass="26203">MSALSVFPIAARWPAEHPERIQLYSLNTPNGVKASIMLEETGLPYEPHLVDIGKGESHTPAFLSLNPNGKIPAIIDPHGPGGEPLALFESGAILLYLADKTGQFIPADPARRWDTIQWLFFQMASIGPMFGQVGFFHRFAGREYADKRPLQRYVAESARLLGVLDQRLQGRDWIMGDDYSIADIATIGWVNNLITFYEARELVEYDRFANVVGWLDRALERPAVRRGLKIPGRG</sequence>
<dbReference type="PANTHER" id="PTHR44051">
    <property type="entry name" value="GLUTATHIONE S-TRANSFERASE-RELATED"/>
    <property type="match status" value="1"/>
</dbReference>
<dbReference type="Proteomes" id="UP001596114">
    <property type="component" value="Unassembled WGS sequence"/>
</dbReference>
<protein>
    <submittedName>
        <fullName evidence="4">Glutathione S-transferase N-terminal domain-containing protein</fullName>
    </submittedName>
</protein>
<organism evidence="4 5">
    <name type="scientific">Rhodanobacter ginsengisoli</name>
    <dbReference type="NCBI Taxonomy" id="418646"/>
    <lineage>
        <taxon>Bacteria</taxon>
        <taxon>Pseudomonadati</taxon>
        <taxon>Pseudomonadota</taxon>
        <taxon>Gammaproteobacteria</taxon>
        <taxon>Lysobacterales</taxon>
        <taxon>Rhodanobacteraceae</taxon>
        <taxon>Rhodanobacter</taxon>
    </lineage>
</organism>
<dbReference type="SUPFAM" id="SSF52833">
    <property type="entry name" value="Thioredoxin-like"/>
    <property type="match status" value="1"/>
</dbReference>
<dbReference type="CDD" id="cd03048">
    <property type="entry name" value="GST_N_Ure2p_like"/>
    <property type="match status" value="1"/>
</dbReference>
<dbReference type="CDD" id="cd03178">
    <property type="entry name" value="GST_C_Ure2p_like"/>
    <property type="match status" value="1"/>
</dbReference>
<comment type="similarity">
    <text evidence="1">Belongs to the GST superfamily.</text>
</comment>
<dbReference type="PANTHER" id="PTHR44051:SF19">
    <property type="entry name" value="DISULFIDE-BOND OXIDOREDUCTASE YFCG"/>
    <property type="match status" value="1"/>
</dbReference>
<evidence type="ECO:0000259" key="2">
    <source>
        <dbReference type="PROSITE" id="PS50404"/>
    </source>
</evidence>
<dbReference type="SFLD" id="SFLDG01151">
    <property type="entry name" value="Main.2:_Nu-like"/>
    <property type="match status" value="1"/>
</dbReference>
<dbReference type="SUPFAM" id="SSF47616">
    <property type="entry name" value="GST C-terminal domain-like"/>
    <property type="match status" value="1"/>
</dbReference>
<keyword evidence="5" id="KW-1185">Reference proteome</keyword>
<dbReference type="InterPro" id="IPR036282">
    <property type="entry name" value="Glutathione-S-Trfase_C_sf"/>
</dbReference>
<dbReference type="InterPro" id="IPR040079">
    <property type="entry name" value="Glutathione_S-Trfase"/>
</dbReference>
<dbReference type="Pfam" id="PF02798">
    <property type="entry name" value="GST_N"/>
    <property type="match status" value="1"/>
</dbReference>
<dbReference type="RefSeq" id="WP_377319961.1">
    <property type="nucleotide sequence ID" value="NZ_JBHSNF010000002.1"/>
</dbReference>
<evidence type="ECO:0000259" key="3">
    <source>
        <dbReference type="PROSITE" id="PS50405"/>
    </source>
</evidence>
<dbReference type="Pfam" id="PF00043">
    <property type="entry name" value="GST_C"/>
    <property type="match status" value="1"/>
</dbReference>
<dbReference type="SFLD" id="SFLDG00358">
    <property type="entry name" value="Main_(cytGST)"/>
    <property type="match status" value="1"/>
</dbReference>
<evidence type="ECO:0000256" key="1">
    <source>
        <dbReference type="RuleBase" id="RU003494"/>
    </source>
</evidence>